<protein>
    <submittedName>
        <fullName evidence="6">Diguanylate cyclase (GGDEF) domain-containing protein</fullName>
    </submittedName>
</protein>
<comment type="cofactor">
    <cofactor evidence="1">
        <name>Mg(2+)</name>
        <dbReference type="ChEBI" id="CHEBI:18420"/>
    </cofactor>
</comment>
<dbReference type="CDD" id="cd01948">
    <property type="entry name" value="EAL"/>
    <property type="match status" value="1"/>
</dbReference>
<accession>A0A1I6IKA9</accession>
<dbReference type="InterPro" id="IPR043128">
    <property type="entry name" value="Rev_trsase/Diguanyl_cyclase"/>
</dbReference>
<dbReference type="InterPro" id="IPR029787">
    <property type="entry name" value="Nucleotide_cyclase"/>
</dbReference>
<dbReference type="FunFam" id="3.30.70.270:FF:000001">
    <property type="entry name" value="Diguanylate cyclase domain protein"/>
    <property type="match status" value="1"/>
</dbReference>
<dbReference type="PANTHER" id="PTHR44757">
    <property type="entry name" value="DIGUANYLATE CYCLASE DGCP"/>
    <property type="match status" value="1"/>
</dbReference>
<dbReference type="PROSITE" id="PS50110">
    <property type="entry name" value="RESPONSE_REGULATORY"/>
    <property type="match status" value="1"/>
</dbReference>
<dbReference type="SMART" id="SM00448">
    <property type="entry name" value="REC"/>
    <property type="match status" value="1"/>
</dbReference>
<organism evidence="6 7">
    <name type="scientific">Marinobacter daqiaonensis</name>
    <dbReference type="NCBI Taxonomy" id="650891"/>
    <lineage>
        <taxon>Bacteria</taxon>
        <taxon>Pseudomonadati</taxon>
        <taxon>Pseudomonadota</taxon>
        <taxon>Gammaproteobacteria</taxon>
        <taxon>Pseudomonadales</taxon>
        <taxon>Marinobacteraceae</taxon>
        <taxon>Marinobacter</taxon>
    </lineage>
</organism>
<dbReference type="InterPro" id="IPR001633">
    <property type="entry name" value="EAL_dom"/>
</dbReference>
<evidence type="ECO:0000259" key="3">
    <source>
        <dbReference type="PROSITE" id="PS50110"/>
    </source>
</evidence>
<feature type="domain" description="GGDEF" evidence="5">
    <location>
        <begin position="170"/>
        <end position="303"/>
    </location>
</feature>
<dbReference type="Pfam" id="PF00990">
    <property type="entry name" value="GGDEF"/>
    <property type="match status" value="1"/>
</dbReference>
<dbReference type="Pfam" id="PF00072">
    <property type="entry name" value="Response_reg"/>
    <property type="match status" value="1"/>
</dbReference>
<dbReference type="STRING" id="650891.SAMN05216203_2413"/>
<dbReference type="Gene3D" id="3.40.50.2300">
    <property type="match status" value="1"/>
</dbReference>
<sequence>MTKPDNSLRILIVDDDQDDALLIRKYLGRMERFEARVTVESDLDRAVELCKRNRYDAVFIDYYWGDRTAEDVLRNLPAQLKTTPFVVVTSTNDLKVNASVVDAGAWDFIYKDDLGSRMLERIVLNVVQRQRHEREMHQLIRQDSLTGLANRMMFEEQLKRALSRAERHKRRVAILAMDLDDFKNVNDSLGHDTGDLLLQLVADRLQRELREEDLLARLGGDEFAILVQDFTTEDELETIALKLLAALRAPIPIRGINSRISGSFGIAIYPDHAHSPLEMMRYADIALYEAKAHGRRDVVTFDSDLEQGLMVSLELEQDIRRALDQGEFEPWFQPRFDSHTGRVSGAEVLARWRHPLRGLLLPGVFIPVAERSSLMLDIDQYMIRRTLDLLASNHSLPSPERPWRLGFNITVAQLLNLDLADELATLCTGYGVEPRYLEFEIVERSLVDRTAQQTLGQLRQKGFGVAIDDFGTGFSCLAYLRTLAVSTLKIDQSFTSGLQSDQAARGICEAIICLGQRLDLAVVAEGIESESDWRIVRELGATTGQGNFLARPMPLKDWVEALAEQSVQEGA</sequence>
<dbReference type="SUPFAM" id="SSF55073">
    <property type="entry name" value="Nucleotide cyclase"/>
    <property type="match status" value="1"/>
</dbReference>
<dbReference type="PROSITE" id="PS50883">
    <property type="entry name" value="EAL"/>
    <property type="match status" value="1"/>
</dbReference>
<evidence type="ECO:0000313" key="7">
    <source>
        <dbReference type="Proteomes" id="UP000198644"/>
    </source>
</evidence>
<evidence type="ECO:0000259" key="4">
    <source>
        <dbReference type="PROSITE" id="PS50883"/>
    </source>
</evidence>
<reference evidence="6 7" key="1">
    <citation type="submission" date="2016-10" db="EMBL/GenBank/DDBJ databases">
        <authorList>
            <person name="de Groot N.N."/>
        </authorList>
    </citation>
    <scope>NUCLEOTIDE SEQUENCE [LARGE SCALE GENOMIC DNA]</scope>
    <source>
        <strain evidence="6 7">CGMCC 1.9167</strain>
    </source>
</reference>
<dbReference type="AlphaFoldDB" id="A0A1I6IKA9"/>
<dbReference type="GO" id="GO:0000160">
    <property type="term" value="P:phosphorelay signal transduction system"/>
    <property type="evidence" value="ECO:0007669"/>
    <property type="project" value="InterPro"/>
</dbReference>
<dbReference type="Gene3D" id="3.30.70.270">
    <property type="match status" value="1"/>
</dbReference>
<dbReference type="RefSeq" id="WP_092012683.1">
    <property type="nucleotide sequence ID" value="NZ_FOYW01000001.1"/>
</dbReference>
<dbReference type="InterPro" id="IPR011006">
    <property type="entry name" value="CheY-like_superfamily"/>
</dbReference>
<dbReference type="InterPro" id="IPR001789">
    <property type="entry name" value="Sig_transdc_resp-reg_receiver"/>
</dbReference>
<dbReference type="PROSITE" id="PS50887">
    <property type="entry name" value="GGDEF"/>
    <property type="match status" value="1"/>
</dbReference>
<dbReference type="OrthoDB" id="9812358at2"/>
<keyword evidence="7" id="KW-1185">Reference proteome</keyword>
<evidence type="ECO:0000313" key="6">
    <source>
        <dbReference type="EMBL" id="SFR67156.1"/>
    </source>
</evidence>
<dbReference type="NCBIfam" id="TIGR00254">
    <property type="entry name" value="GGDEF"/>
    <property type="match status" value="1"/>
</dbReference>
<evidence type="ECO:0000256" key="1">
    <source>
        <dbReference type="ARBA" id="ARBA00001946"/>
    </source>
</evidence>
<feature type="domain" description="EAL" evidence="4">
    <location>
        <begin position="312"/>
        <end position="566"/>
    </location>
</feature>
<dbReference type="InterPro" id="IPR000160">
    <property type="entry name" value="GGDEF_dom"/>
</dbReference>
<dbReference type="GO" id="GO:0003824">
    <property type="term" value="F:catalytic activity"/>
    <property type="evidence" value="ECO:0007669"/>
    <property type="project" value="UniProtKB-ARBA"/>
</dbReference>
<dbReference type="Proteomes" id="UP000198644">
    <property type="component" value="Unassembled WGS sequence"/>
</dbReference>
<feature type="modified residue" description="4-aspartylphosphate" evidence="2">
    <location>
        <position position="61"/>
    </location>
</feature>
<dbReference type="SUPFAM" id="SSF52172">
    <property type="entry name" value="CheY-like"/>
    <property type="match status" value="1"/>
</dbReference>
<evidence type="ECO:0000259" key="5">
    <source>
        <dbReference type="PROSITE" id="PS50887"/>
    </source>
</evidence>
<dbReference type="CDD" id="cd01949">
    <property type="entry name" value="GGDEF"/>
    <property type="match status" value="1"/>
</dbReference>
<dbReference type="SMART" id="SM00052">
    <property type="entry name" value="EAL"/>
    <property type="match status" value="1"/>
</dbReference>
<dbReference type="EMBL" id="FOYW01000001">
    <property type="protein sequence ID" value="SFR67156.1"/>
    <property type="molecule type" value="Genomic_DNA"/>
</dbReference>
<proteinExistence type="predicted"/>
<dbReference type="SMART" id="SM00267">
    <property type="entry name" value="GGDEF"/>
    <property type="match status" value="1"/>
</dbReference>
<evidence type="ECO:0000256" key="2">
    <source>
        <dbReference type="PROSITE-ProRule" id="PRU00169"/>
    </source>
</evidence>
<feature type="domain" description="Response regulatory" evidence="3">
    <location>
        <begin position="9"/>
        <end position="126"/>
    </location>
</feature>
<name>A0A1I6IKA9_9GAMM</name>
<dbReference type="InterPro" id="IPR052155">
    <property type="entry name" value="Biofilm_reg_signaling"/>
</dbReference>
<keyword evidence="2" id="KW-0597">Phosphoprotein</keyword>
<dbReference type="SUPFAM" id="SSF141868">
    <property type="entry name" value="EAL domain-like"/>
    <property type="match status" value="1"/>
</dbReference>
<gene>
    <name evidence="6" type="ORF">SAMN05216203_2413</name>
</gene>
<dbReference type="Gene3D" id="3.20.20.450">
    <property type="entry name" value="EAL domain"/>
    <property type="match status" value="1"/>
</dbReference>
<dbReference type="InterPro" id="IPR035919">
    <property type="entry name" value="EAL_sf"/>
</dbReference>
<dbReference type="PANTHER" id="PTHR44757:SF2">
    <property type="entry name" value="BIOFILM ARCHITECTURE MAINTENANCE PROTEIN MBAA"/>
    <property type="match status" value="1"/>
</dbReference>
<dbReference type="CDD" id="cd00156">
    <property type="entry name" value="REC"/>
    <property type="match status" value="1"/>
</dbReference>
<dbReference type="Pfam" id="PF00563">
    <property type="entry name" value="EAL"/>
    <property type="match status" value="1"/>
</dbReference>